<keyword evidence="5 7" id="KW-1133">Transmembrane helix</keyword>
<name>A0A4Y6UK54_9PROT</name>
<dbReference type="OrthoDB" id="105720at2"/>
<comment type="subcellular location">
    <subcellularLocation>
        <location evidence="1">Cell membrane</location>
        <topology evidence="1">Multi-pass membrane protein</topology>
    </subcellularLocation>
</comment>
<dbReference type="KEGG" id="ssam:E3D00_06080"/>
<dbReference type="Proteomes" id="UP000316313">
    <property type="component" value="Chromosome"/>
</dbReference>
<evidence type="ECO:0000256" key="4">
    <source>
        <dbReference type="ARBA" id="ARBA00022692"/>
    </source>
</evidence>
<keyword evidence="4 7" id="KW-0812">Transmembrane</keyword>
<sequence length="602" mass="67498">MARPAINSLYYLPFKRLWFLACVRTSDRLQYALCIAASCTINVLIGEIWQIPGLDLLPLISLALWQKDRVSNVKSGIVLHVLIISIMISIYLCVLFCLDHIFLIALFVAILSFVFFFLSAATKLGPLASIGGMLTVYLFITFVDYPIGEKITRSILYSNLFMSIPATLMMTLGVIISPSPKKLLTDQIAYNIKLSISLLKNKNTSHEKTALYLIHSGPEEMLKYVHLASSERMWDEKDLIALKQAAISSLSLLSVSLDISKHYSDESPEDLINSLEEIYTIFSKGNYPIDIPHVHIQSDQLPLRTIPDILVNFTTPPNEISPSKVTEKPPQKKQGFFVSDAFTNPTYVGFALKGTAAVFISYLIFKALDWPGIHTCIITCFLVALPRVGEMISKELMRFIGSLIGGGVSILSIIYLFPHMDEITLLSIIIFIMSLLSGWLKAGDSRISYGGFQLGLTFFLCILKDFGPTTDMTTARDRIVGVLIGNLVTYAVFSSIWPKSSFETLAKKITTISQMLQKQLQSTTIQEKEEAFASTQSAIEAGKLNLEFVQFEPYHSYSKDICFTDKFYSLRQAEKLSYRLLIGNINLNEAKQEIEKLESHLQ</sequence>
<dbReference type="InterPro" id="IPR006726">
    <property type="entry name" value="PHBA_efflux_AaeB/fusaric-R"/>
</dbReference>
<evidence type="ECO:0000256" key="7">
    <source>
        <dbReference type="SAM" id="Phobius"/>
    </source>
</evidence>
<keyword evidence="2" id="KW-0813">Transport</keyword>
<evidence type="ECO:0000256" key="3">
    <source>
        <dbReference type="ARBA" id="ARBA00022475"/>
    </source>
</evidence>
<evidence type="ECO:0000256" key="2">
    <source>
        <dbReference type="ARBA" id="ARBA00022448"/>
    </source>
</evidence>
<gene>
    <name evidence="8" type="ORF">E3D00_06080</name>
</gene>
<accession>A0A4Y6UK54</accession>
<reference evidence="8 9" key="1">
    <citation type="submission" date="2019-03" db="EMBL/GenBank/DDBJ databases">
        <title>The complete genome sequence of Swingsia samuiensis NBRC107927(T).</title>
        <authorList>
            <person name="Chua K.-O."/>
            <person name="Chan K.-G."/>
            <person name="See-Too W.-S."/>
        </authorList>
    </citation>
    <scope>NUCLEOTIDE SEQUENCE [LARGE SCALE GENOMIC DNA]</scope>
    <source>
        <strain evidence="8 9">AH83</strain>
    </source>
</reference>
<keyword evidence="3" id="KW-1003">Cell membrane</keyword>
<evidence type="ECO:0000256" key="6">
    <source>
        <dbReference type="ARBA" id="ARBA00023136"/>
    </source>
</evidence>
<dbReference type="AlphaFoldDB" id="A0A4Y6UK54"/>
<evidence type="ECO:0000313" key="9">
    <source>
        <dbReference type="Proteomes" id="UP000316313"/>
    </source>
</evidence>
<evidence type="ECO:0000256" key="5">
    <source>
        <dbReference type="ARBA" id="ARBA00022989"/>
    </source>
</evidence>
<feature type="transmembrane region" description="Helical" evidence="7">
    <location>
        <begin position="447"/>
        <end position="467"/>
    </location>
</feature>
<proteinExistence type="predicted"/>
<dbReference type="PANTHER" id="PTHR30509">
    <property type="entry name" value="P-HYDROXYBENZOIC ACID EFFLUX PUMP SUBUNIT-RELATED"/>
    <property type="match status" value="1"/>
</dbReference>
<organism evidence="8 9">
    <name type="scientific">Swingsia samuiensis</name>
    <dbReference type="NCBI Taxonomy" id="1293412"/>
    <lineage>
        <taxon>Bacteria</taxon>
        <taxon>Pseudomonadati</taxon>
        <taxon>Pseudomonadota</taxon>
        <taxon>Alphaproteobacteria</taxon>
        <taxon>Acetobacterales</taxon>
        <taxon>Acetobacteraceae</taxon>
        <taxon>Swingsia</taxon>
    </lineage>
</organism>
<feature type="transmembrane region" description="Helical" evidence="7">
    <location>
        <begin position="371"/>
        <end position="389"/>
    </location>
</feature>
<feature type="transmembrane region" description="Helical" evidence="7">
    <location>
        <begin position="100"/>
        <end position="118"/>
    </location>
</feature>
<evidence type="ECO:0000256" key="1">
    <source>
        <dbReference type="ARBA" id="ARBA00004651"/>
    </source>
</evidence>
<keyword evidence="9" id="KW-1185">Reference proteome</keyword>
<feature type="transmembrane region" description="Helical" evidence="7">
    <location>
        <begin position="77"/>
        <end position="94"/>
    </location>
</feature>
<feature type="transmembrane region" description="Helical" evidence="7">
    <location>
        <begin position="479"/>
        <end position="498"/>
    </location>
</feature>
<dbReference type="GO" id="GO:0005886">
    <property type="term" value="C:plasma membrane"/>
    <property type="evidence" value="ECO:0007669"/>
    <property type="project" value="UniProtKB-SubCell"/>
</dbReference>
<feature type="transmembrane region" description="Helical" evidence="7">
    <location>
        <begin position="423"/>
        <end position="440"/>
    </location>
</feature>
<feature type="transmembrane region" description="Helical" evidence="7">
    <location>
        <begin position="155"/>
        <end position="176"/>
    </location>
</feature>
<dbReference type="PANTHER" id="PTHR30509:SF9">
    <property type="entry name" value="MULTIDRUG RESISTANCE PROTEIN MDTO"/>
    <property type="match status" value="1"/>
</dbReference>
<dbReference type="GO" id="GO:0022857">
    <property type="term" value="F:transmembrane transporter activity"/>
    <property type="evidence" value="ECO:0007669"/>
    <property type="project" value="InterPro"/>
</dbReference>
<dbReference type="Pfam" id="PF04632">
    <property type="entry name" value="FUSC"/>
    <property type="match status" value="1"/>
</dbReference>
<feature type="transmembrane region" description="Helical" evidence="7">
    <location>
        <begin position="125"/>
        <end position="143"/>
    </location>
</feature>
<feature type="transmembrane region" description="Helical" evidence="7">
    <location>
        <begin position="396"/>
        <end position="417"/>
    </location>
</feature>
<protein>
    <submittedName>
        <fullName evidence="8">Fusaric acid resistance protein</fullName>
    </submittedName>
</protein>
<keyword evidence="6 7" id="KW-0472">Membrane</keyword>
<dbReference type="EMBL" id="CP038141">
    <property type="protein sequence ID" value="QDH17180.1"/>
    <property type="molecule type" value="Genomic_DNA"/>
</dbReference>
<evidence type="ECO:0000313" key="8">
    <source>
        <dbReference type="EMBL" id="QDH17180.1"/>
    </source>
</evidence>